<protein>
    <submittedName>
        <fullName evidence="2">Uncharacterized protein</fullName>
    </submittedName>
</protein>
<feature type="compositionally biased region" description="Basic and acidic residues" evidence="1">
    <location>
        <begin position="249"/>
        <end position="276"/>
    </location>
</feature>
<keyword evidence="3" id="KW-1185">Reference proteome</keyword>
<feature type="compositionally biased region" description="Basic and acidic residues" evidence="1">
    <location>
        <begin position="163"/>
        <end position="176"/>
    </location>
</feature>
<dbReference type="Proteomes" id="UP000077266">
    <property type="component" value="Unassembled WGS sequence"/>
</dbReference>
<feature type="region of interest" description="Disordered" evidence="1">
    <location>
        <begin position="1"/>
        <end position="31"/>
    </location>
</feature>
<proteinExistence type="predicted"/>
<dbReference type="EMBL" id="KV425941">
    <property type="protein sequence ID" value="KZV96545.1"/>
    <property type="molecule type" value="Genomic_DNA"/>
</dbReference>
<feature type="region of interest" description="Disordered" evidence="1">
    <location>
        <begin position="162"/>
        <end position="185"/>
    </location>
</feature>
<organism evidence="2 3">
    <name type="scientific">Exidia glandulosa HHB12029</name>
    <dbReference type="NCBI Taxonomy" id="1314781"/>
    <lineage>
        <taxon>Eukaryota</taxon>
        <taxon>Fungi</taxon>
        <taxon>Dikarya</taxon>
        <taxon>Basidiomycota</taxon>
        <taxon>Agaricomycotina</taxon>
        <taxon>Agaricomycetes</taxon>
        <taxon>Auriculariales</taxon>
        <taxon>Exidiaceae</taxon>
        <taxon>Exidia</taxon>
    </lineage>
</organism>
<dbReference type="AlphaFoldDB" id="A0A165KLQ5"/>
<feature type="region of interest" description="Disordered" evidence="1">
    <location>
        <begin position="223"/>
        <end position="276"/>
    </location>
</feature>
<feature type="compositionally biased region" description="Polar residues" evidence="1">
    <location>
        <begin position="1"/>
        <end position="14"/>
    </location>
</feature>
<gene>
    <name evidence="2" type="ORF">EXIGLDRAFT_420825</name>
</gene>
<dbReference type="InParanoid" id="A0A165KLQ5"/>
<evidence type="ECO:0000313" key="2">
    <source>
        <dbReference type="EMBL" id="KZV96545.1"/>
    </source>
</evidence>
<reference evidence="2 3" key="1">
    <citation type="journal article" date="2016" name="Mol. Biol. Evol.">
        <title>Comparative Genomics of Early-Diverging Mushroom-Forming Fungi Provides Insights into the Origins of Lignocellulose Decay Capabilities.</title>
        <authorList>
            <person name="Nagy L.G."/>
            <person name="Riley R."/>
            <person name="Tritt A."/>
            <person name="Adam C."/>
            <person name="Daum C."/>
            <person name="Floudas D."/>
            <person name="Sun H."/>
            <person name="Yadav J.S."/>
            <person name="Pangilinan J."/>
            <person name="Larsson K.H."/>
            <person name="Matsuura K."/>
            <person name="Barry K."/>
            <person name="Labutti K."/>
            <person name="Kuo R."/>
            <person name="Ohm R.A."/>
            <person name="Bhattacharya S.S."/>
            <person name="Shirouzu T."/>
            <person name="Yoshinaga Y."/>
            <person name="Martin F.M."/>
            <person name="Grigoriev I.V."/>
            <person name="Hibbett D.S."/>
        </authorList>
    </citation>
    <scope>NUCLEOTIDE SEQUENCE [LARGE SCALE GENOMIC DNA]</scope>
    <source>
        <strain evidence="2 3">HHB12029</strain>
    </source>
</reference>
<feature type="region of interest" description="Disordered" evidence="1">
    <location>
        <begin position="346"/>
        <end position="365"/>
    </location>
</feature>
<feature type="region of interest" description="Disordered" evidence="1">
    <location>
        <begin position="284"/>
        <end position="303"/>
    </location>
</feature>
<evidence type="ECO:0000256" key="1">
    <source>
        <dbReference type="SAM" id="MobiDB-lite"/>
    </source>
</evidence>
<accession>A0A165KLQ5</accession>
<sequence length="416" mass="46127">MPHSAQSSLDTTRSYAYEDMSSPRFDDPGTASSFGLTFMRDALDKLEHTMPPQDPPVTAHSLAYLQRGRGYDAESLGREEDLELESDDPSTEILDQFDWAEPPVSDESFTTYVDSDSGVGCSLEDILDEVHQSLLEPVRKDSGQWVPCGVHEGHFRALPQLVPHDRSPQPVLHDRSLPQPPAPGPSQLQFVHPFANAGNSMPAARDRDSRFDDLVKALGTGDSAVFPRLGSHHTRPVHDNNPHHHPHAHLRDSTNNDAYRRSRTVSERPQAQEKKYSYILQREVRYKEPRLSPPPPPVPPKDDIPPHLLTRARAKNAHLSPNVDPALVGPRLRTATSSPSLLKMGAEPADRATFPPFRKPRSNKLQKPRPIQVFAPFASHAGPMASLSTGNLLSTLSEVFTTPISLPRHGSQRRGQ</sequence>
<evidence type="ECO:0000313" key="3">
    <source>
        <dbReference type="Proteomes" id="UP000077266"/>
    </source>
</evidence>
<name>A0A165KLQ5_EXIGL</name>